<dbReference type="Ensembl" id="ENSSGRT00000109979.1">
    <property type="protein sequence ID" value="ENSSGRP00000103442.1"/>
    <property type="gene ID" value="ENSSGRG00000051348.1"/>
</dbReference>
<proteinExistence type="predicted"/>
<organism evidence="1 2">
    <name type="scientific">Sinocyclocheilus grahami</name>
    <name type="common">Dianchi golden-line fish</name>
    <name type="synonym">Barbus grahami</name>
    <dbReference type="NCBI Taxonomy" id="75366"/>
    <lineage>
        <taxon>Eukaryota</taxon>
        <taxon>Metazoa</taxon>
        <taxon>Chordata</taxon>
        <taxon>Craniata</taxon>
        <taxon>Vertebrata</taxon>
        <taxon>Euteleostomi</taxon>
        <taxon>Actinopterygii</taxon>
        <taxon>Neopterygii</taxon>
        <taxon>Teleostei</taxon>
        <taxon>Ostariophysi</taxon>
        <taxon>Cypriniformes</taxon>
        <taxon>Cyprinidae</taxon>
        <taxon>Cyprininae</taxon>
        <taxon>Sinocyclocheilus</taxon>
    </lineage>
</organism>
<dbReference type="AlphaFoldDB" id="A0A672SQM8"/>
<name>A0A672SQM8_SINGR</name>
<dbReference type="InParanoid" id="A0A672SQM8"/>
<dbReference type="Proteomes" id="UP000472262">
    <property type="component" value="Unassembled WGS sequence"/>
</dbReference>
<sequence length="89" mass="9797">MPTFISFIGLEMPPLMGQSKALTASELLILKSVLHAAFHCARIFKCTCTTDSIICVGSSLIPRTIPSDINAVRTGKVSFRYFDIRQTFA</sequence>
<accession>A0A672SQM8</accession>
<evidence type="ECO:0000313" key="2">
    <source>
        <dbReference type="Proteomes" id="UP000472262"/>
    </source>
</evidence>
<reference evidence="1" key="2">
    <citation type="submission" date="2025-09" db="UniProtKB">
        <authorList>
            <consortium name="Ensembl"/>
        </authorList>
    </citation>
    <scope>IDENTIFICATION</scope>
</reference>
<evidence type="ECO:0000313" key="1">
    <source>
        <dbReference type="Ensembl" id="ENSSGRP00000103442.1"/>
    </source>
</evidence>
<keyword evidence="2" id="KW-1185">Reference proteome</keyword>
<reference evidence="1" key="1">
    <citation type="submission" date="2025-08" db="UniProtKB">
        <authorList>
            <consortium name="Ensembl"/>
        </authorList>
    </citation>
    <scope>IDENTIFICATION</scope>
</reference>
<protein>
    <submittedName>
        <fullName evidence="1">Uncharacterized protein</fullName>
    </submittedName>
</protein>